<dbReference type="GO" id="GO:0006355">
    <property type="term" value="P:regulation of DNA-templated transcription"/>
    <property type="evidence" value="ECO:0007669"/>
    <property type="project" value="UniProtKB-ARBA"/>
</dbReference>
<keyword evidence="2" id="KW-0238">DNA-binding</keyword>
<dbReference type="GO" id="GO:0043565">
    <property type="term" value="F:sequence-specific DNA binding"/>
    <property type="evidence" value="ECO:0007669"/>
    <property type="project" value="InterPro"/>
</dbReference>
<dbReference type="SUPFAM" id="SSF46785">
    <property type="entry name" value="Winged helix' DNA-binding domain"/>
    <property type="match status" value="1"/>
</dbReference>
<dbReference type="InterPro" id="IPR019887">
    <property type="entry name" value="Tscrpt_reg_AsnC/Lrp_C"/>
</dbReference>
<dbReference type="RefSeq" id="WP_148771226.1">
    <property type="nucleotide sequence ID" value="NZ_VSSS01000012.1"/>
</dbReference>
<evidence type="ECO:0000256" key="3">
    <source>
        <dbReference type="ARBA" id="ARBA00023163"/>
    </source>
</evidence>
<dbReference type="CDD" id="cd00090">
    <property type="entry name" value="HTH_ARSR"/>
    <property type="match status" value="1"/>
</dbReference>
<keyword evidence="6" id="KW-1185">Reference proteome</keyword>
<dbReference type="AlphaFoldDB" id="A0A5D3KQ40"/>
<organism evidence="5 6">
    <name type="scientific">Bradyrhizobium rifense</name>
    <dbReference type="NCBI Taxonomy" id="515499"/>
    <lineage>
        <taxon>Bacteria</taxon>
        <taxon>Pseudomonadati</taxon>
        <taxon>Pseudomonadota</taxon>
        <taxon>Alphaproteobacteria</taxon>
        <taxon>Hyphomicrobiales</taxon>
        <taxon>Nitrobacteraceae</taxon>
        <taxon>Bradyrhizobium</taxon>
    </lineage>
</organism>
<name>A0A5D3KQ40_9BRAD</name>
<dbReference type="InterPro" id="IPR011008">
    <property type="entry name" value="Dimeric_a/b-barrel"/>
</dbReference>
<dbReference type="OrthoDB" id="7856348at2"/>
<dbReference type="SUPFAM" id="SSF54909">
    <property type="entry name" value="Dimeric alpha+beta barrel"/>
    <property type="match status" value="1"/>
</dbReference>
<dbReference type="InterPro" id="IPR019888">
    <property type="entry name" value="Tscrpt_reg_AsnC-like"/>
</dbReference>
<sequence length="171" mass="19492">MDKDRPNESWDIAQVPDLDRIDVGILRLLQNNARLSVKEIAAEIGLAPSTTHERVRRMRETGILWGTHVEVNPKALGIGLEALLMIELSKHNRGIVDQFLDDIVSVPEVRSAFLVSGRYDLVVHVVVHDTQHLKDLALDQFTIRPGVTRIETSIIFDARRRYELPVFRSLR</sequence>
<protein>
    <submittedName>
        <fullName evidence="5">Lrp/AsnC family transcriptional regulator</fullName>
    </submittedName>
</protein>
<comment type="caution">
    <text evidence="5">The sequence shown here is derived from an EMBL/GenBank/DDBJ whole genome shotgun (WGS) entry which is preliminary data.</text>
</comment>
<dbReference type="PANTHER" id="PTHR30154">
    <property type="entry name" value="LEUCINE-RESPONSIVE REGULATORY PROTEIN"/>
    <property type="match status" value="1"/>
</dbReference>
<dbReference type="SMART" id="SM00344">
    <property type="entry name" value="HTH_ASNC"/>
    <property type="match status" value="1"/>
</dbReference>
<dbReference type="Gene3D" id="3.30.70.920">
    <property type="match status" value="1"/>
</dbReference>
<dbReference type="InterPro" id="IPR036390">
    <property type="entry name" value="WH_DNA-bd_sf"/>
</dbReference>
<gene>
    <name evidence="5" type="ORF">FXB40_05675</name>
</gene>
<feature type="domain" description="HTH asnC-type" evidence="4">
    <location>
        <begin position="18"/>
        <end position="79"/>
    </location>
</feature>
<evidence type="ECO:0000259" key="4">
    <source>
        <dbReference type="PROSITE" id="PS50956"/>
    </source>
</evidence>
<evidence type="ECO:0000256" key="2">
    <source>
        <dbReference type="ARBA" id="ARBA00023125"/>
    </source>
</evidence>
<dbReference type="Gene3D" id="1.10.10.10">
    <property type="entry name" value="Winged helix-like DNA-binding domain superfamily/Winged helix DNA-binding domain"/>
    <property type="match status" value="1"/>
</dbReference>
<dbReference type="Pfam" id="PF13404">
    <property type="entry name" value="HTH_AsnC-type"/>
    <property type="match status" value="1"/>
</dbReference>
<dbReference type="Proteomes" id="UP000324758">
    <property type="component" value="Unassembled WGS sequence"/>
</dbReference>
<dbReference type="GO" id="GO:0005829">
    <property type="term" value="C:cytosol"/>
    <property type="evidence" value="ECO:0007669"/>
    <property type="project" value="TreeGrafter"/>
</dbReference>
<evidence type="ECO:0000256" key="1">
    <source>
        <dbReference type="ARBA" id="ARBA00023015"/>
    </source>
</evidence>
<dbReference type="InterPro" id="IPR000485">
    <property type="entry name" value="AsnC-type_HTH_dom"/>
</dbReference>
<dbReference type="PRINTS" id="PR00033">
    <property type="entry name" value="HTHASNC"/>
</dbReference>
<dbReference type="PANTHER" id="PTHR30154:SF54">
    <property type="entry name" value="POSSIBLE TRANSCRIPTIONAL REGULATORY PROTEIN (PROBABLY LRP_ASNC-FAMILY)"/>
    <property type="match status" value="1"/>
</dbReference>
<evidence type="ECO:0000313" key="6">
    <source>
        <dbReference type="Proteomes" id="UP000324758"/>
    </source>
</evidence>
<dbReference type="InterPro" id="IPR011991">
    <property type="entry name" value="ArsR-like_HTH"/>
</dbReference>
<dbReference type="Pfam" id="PF01037">
    <property type="entry name" value="AsnC_trans_reg"/>
    <property type="match status" value="1"/>
</dbReference>
<keyword evidence="3" id="KW-0804">Transcription</keyword>
<dbReference type="EMBL" id="VSSS01000012">
    <property type="protein sequence ID" value="TYL98431.1"/>
    <property type="molecule type" value="Genomic_DNA"/>
</dbReference>
<proteinExistence type="predicted"/>
<keyword evidence="1" id="KW-0805">Transcription regulation</keyword>
<evidence type="ECO:0000313" key="5">
    <source>
        <dbReference type="EMBL" id="TYL98431.1"/>
    </source>
</evidence>
<reference evidence="5 6" key="1">
    <citation type="submission" date="2019-08" db="EMBL/GenBank/DDBJ databases">
        <title>Bradyrhizobium hipponensis sp. nov., a rhizobium isolated from a Lupinus angustifolius root nodule in Tunisia.</title>
        <authorList>
            <person name="Off K."/>
            <person name="Rejili M."/>
            <person name="Mars M."/>
            <person name="Brachmann A."/>
            <person name="Marin M."/>
        </authorList>
    </citation>
    <scope>NUCLEOTIDE SEQUENCE [LARGE SCALE GENOMIC DNA]</scope>
    <source>
        <strain evidence="5 6">CTAW71</strain>
    </source>
</reference>
<dbReference type="GO" id="GO:0043200">
    <property type="term" value="P:response to amino acid"/>
    <property type="evidence" value="ECO:0007669"/>
    <property type="project" value="TreeGrafter"/>
</dbReference>
<dbReference type="PROSITE" id="PS50956">
    <property type="entry name" value="HTH_ASNC_2"/>
    <property type="match status" value="1"/>
</dbReference>
<accession>A0A5D3KQ40</accession>
<dbReference type="InterPro" id="IPR036388">
    <property type="entry name" value="WH-like_DNA-bd_sf"/>
</dbReference>